<gene>
    <name evidence="1" type="ORF">BSQ50_01940</name>
</gene>
<dbReference type="EMBL" id="CP018180">
    <property type="protein sequence ID" value="AUJ31431.1"/>
    <property type="molecule type" value="Genomic_DNA"/>
</dbReference>
<proteinExistence type="predicted"/>
<evidence type="ECO:0008006" key="3">
    <source>
        <dbReference type="Google" id="ProtNLM"/>
    </source>
</evidence>
<dbReference type="GeneID" id="78522324"/>
<dbReference type="RefSeq" id="WP_057885694.1">
    <property type="nucleotide sequence ID" value="NZ_CP018180.1"/>
</dbReference>
<dbReference type="KEGG" id="lng:BSQ50_01940"/>
<dbReference type="GO" id="GO:0006355">
    <property type="term" value="P:regulation of DNA-templated transcription"/>
    <property type="evidence" value="ECO:0007669"/>
    <property type="project" value="InterPro"/>
</dbReference>
<organism evidence="1 2">
    <name type="scientific">Liquorilactobacillus nagelii</name>
    <dbReference type="NCBI Taxonomy" id="82688"/>
    <lineage>
        <taxon>Bacteria</taxon>
        <taxon>Bacillati</taxon>
        <taxon>Bacillota</taxon>
        <taxon>Bacilli</taxon>
        <taxon>Lactobacillales</taxon>
        <taxon>Lactobacillaceae</taxon>
        <taxon>Liquorilactobacillus</taxon>
    </lineage>
</organism>
<evidence type="ECO:0000313" key="2">
    <source>
        <dbReference type="Proteomes" id="UP000324497"/>
    </source>
</evidence>
<evidence type="ECO:0000313" key="1">
    <source>
        <dbReference type="EMBL" id="AUJ31431.1"/>
    </source>
</evidence>
<dbReference type="Proteomes" id="UP000324497">
    <property type="component" value="Chromosome"/>
</dbReference>
<sequence length="85" mass="9866">MASQNQADQFDRKFLNKQDRLAIYCDYYAIDQAEIQHNPTLLNYVVSHQQILDELISGYTEMGPINQQICDEFVGCECDDENQKS</sequence>
<reference evidence="1 2" key="1">
    <citation type="submission" date="2016-11" db="EMBL/GenBank/DDBJ databases">
        <title>Interaction between Lactobacillus species and yeast in water kefir.</title>
        <authorList>
            <person name="Behr J."/>
            <person name="Xu D."/>
            <person name="Vogel R.F."/>
        </authorList>
    </citation>
    <scope>NUCLEOTIDE SEQUENCE [LARGE SCALE GENOMIC DNA]</scope>
    <source>
        <strain evidence="1 2">TMW 1.1827</strain>
    </source>
</reference>
<keyword evidence="2" id="KW-1185">Reference proteome</keyword>
<protein>
    <recommendedName>
        <fullName evidence="3">Antitoxin</fullName>
    </recommendedName>
</protein>
<dbReference type="InterPro" id="IPR013321">
    <property type="entry name" value="Arc_rbn_hlx_hlx"/>
</dbReference>
<accession>A0A3S6QTI3</accession>
<name>A0A3S6QTI3_9LACO</name>
<dbReference type="Gene3D" id="1.10.1220.10">
    <property type="entry name" value="Met repressor-like"/>
    <property type="match status" value="1"/>
</dbReference>
<dbReference type="AlphaFoldDB" id="A0A3S6QTI3"/>